<feature type="signal peptide" evidence="1">
    <location>
        <begin position="1"/>
        <end position="17"/>
    </location>
</feature>
<name>A0A8W8M6U5_MAGGI</name>
<evidence type="ECO:0000256" key="1">
    <source>
        <dbReference type="SAM" id="SignalP"/>
    </source>
</evidence>
<dbReference type="EnsemblMetazoa" id="G31627.1">
    <property type="protein sequence ID" value="G31627.1:cds"/>
    <property type="gene ID" value="G31627"/>
</dbReference>
<dbReference type="OMA" id="PSQWEGI"/>
<evidence type="ECO:0000313" key="2">
    <source>
        <dbReference type="EnsemblMetazoa" id="G31627.1:cds"/>
    </source>
</evidence>
<proteinExistence type="predicted"/>
<dbReference type="KEGG" id="crg:105342977"/>
<protein>
    <submittedName>
        <fullName evidence="2">Uncharacterized protein</fullName>
    </submittedName>
</protein>
<dbReference type="GO" id="GO:0007160">
    <property type="term" value="P:cell-matrix adhesion"/>
    <property type="evidence" value="ECO:0007669"/>
    <property type="project" value="InterPro"/>
</dbReference>
<keyword evidence="1" id="KW-0732">Signal</keyword>
<keyword evidence="3" id="KW-1185">Reference proteome</keyword>
<dbReference type="GO" id="GO:0005576">
    <property type="term" value="C:extracellular region"/>
    <property type="evidence" value="ECO:0007669"/>
    <property type="project" value="InterPro"/>
</dbReference>
<dbReference type="PANTHER" id="PTHR10697:SF13">
    <property type="entry name" value="RICIN B LECTIN DOMAIN-CONTAINING PROTEIN"/>
    <property type="match status" value="1"/>
</dbReference>
<dbReference type="Pfam" id="PF00811">
    <property type="entry name" value="Ependymin"/>
    <property type="match status" value="1"/>
</dbReference>
<evidence type="ECO:0000313" key="3">
    <source>
        <dbReference type="Proteomes" id="UP000005408"/>
    </source>
</evidence>
<dbReference type="PANTHER" id="PTHR10697">
    <property type="entry name" value="MAMMALIAN EPENDYMIN-RELATED PROTEIN 1"/>
    <property type="match status" value="1"/>
</dbReference>
<dbReference type="GO" id="GO:0005764">
    <property type="term" value="C:lysosome"/>
    <property type="evidence" value="ECO:0007669"/>
    <property type="project" value="TreeGrafter"/>
</dbReference>
<sequence>MLCLLLLLLSVFGSSHQQCCFPSQWEGIEAGVMETVQPAAKVPISTKFQYIVSVDYTKHLLALSGTVVTAGKTSQIRIIRDFTSKVQYTLDMDANSCTKSLLTEREVSCLGTNGDNSTLIVNTYLGAGTQKIPISVYHSTLNGYPTTMSVSEGCIPVGASFHGTDEAGNNVIGSLGFSSITPGISNNAVFSIPAMCIAAPMANTVVG</sequence>
<dbReference type="GO" id="GO:0005509">
    <property type="term" value="F:calcium ion binding"/>
    <property type="evidence" value="ECO:0007669"/>
    <property type="project" value="InterPro"/>
</dbReference>
<dbReference type="Proteomes" id="UP000005408">
    <property type="component" value="Unassembled WGS sequence"/>
</dbReference>
<dbReference type="OrthoDB" id="10001248at2759"/>
<organism evidence="2 3">
    <name type="scientific">Magallana gigas</name>
    <name type="common">Pacific oyster</name>
    <name type="synonym">Crassostrea gigas</name>
    <dbReference type="NCBI Taxonomy" id="29159"/>
    <lineage>
        <taxon>Eukaryota</taxon>
        <taxon>Metazoa</taxon>
        <taxon>Spiralia</taxon>
        <taxon>Lophotrochozoa</taxon>
        <taxon>Mollusca</taxon>
        <taxon>Bivalvia</taxon>
        <taxon>Autobranchia</taxon>
        <taxon>Pteriomorphia</taxon>
        <taxon>Ostreida</taxon>
        <taxon>Ostreoidea</taxon>
        <taxon>Ostreidae</taxon>
        <taxon>Magallana</taxon>
    </lineage>
</organism>
<dbReference type="GeneID" id="105342977"/>
<dbReference type="InterPro" id="IPR001299">
    <property type="entry name" value="Ependymin"/>
</dbReference>
<reference evidence="2" key="1">
    <citation type="submission" date="2022-08" db="UniProtKB">
        <authorList>
            <consortium name="EnsemblMetazoa"/>
        </authorList>
    </citation>
    <scope>IDENTIFICATION</scope>
    <source>
        <strain evidence="2">05x7-T-G4-1.051#20</strain>
    </source>
</reference>
<feature type="chain" id="PRO_5036497474" evidence="1">
    <location>
        <begin position="18"/>
        <end position="207"/>
    </location>
</feature>
<accession>A0A8W8M6U5</accession>
<dbReference type="AlphaFoldDB" id="A0A8W8M6U5"/>